<keyword evidence="7" id="KW-0479">Metal-binding</keyword>
<gene>
    <name evidence="15" type="ORF">MNBD_CHLOROFLEXI01-1914</name>
</gene>
<dbReference type="CDD" id="cd00056">
    <property type="entry name" value="ENDO3c"/>
    <property type="match status" value="1"/>
</dbReference>
<evidence type="ECO:0000256" key="13">
    <source>
        <dbReference type="ARBA" id="ARBA00023295"/>
    </source>
</evidence>
<dbReference type="PROSITE" id="PS51462">
    <property type="entry name" value="NUDIX"/>
    <property type="match status" value="1"/>
</dbReference>
<dbReference type="Pfam" id="PF00730">
    <property type="entry name" value="HhH-GPD"/>
    <property type="match status" value="1"/>
</dbReference>
<dbReference type="GO" id="GO:0034039">
    <property type="term" value="F:8-oxo-7,8-dihydroguanine DNA N-glycosylase activity"/>
    <property type="evidence" value="ECO:0007669"/>
    <property type="project" value="TreeGrafter"/>
</dbReference>
<dbReference type="Gene3D" id="1.10.340.30">
    <property type="entry name" value="Hypothetical protein, domain 2"/>
    <property type="match status" value="1"/>
</dbReference>
<evidence type="ECO:0000259" key="14">
    <source>
        <dbReference type="PROSITE" id="PS51462"/>
    </source>
</evidence>
<keyword evidence="8" id="KW-0227">DNA damage</keyword>
<evidence type="ECO:0000256" key="3">
    <source>
        <dbReference type="ARBA" id="ARBA00008343"/>
    </source>
</evidence>
<dbReference type="NCBIfam" id="TIGR01084">
    <property type="entry name" value="mutY"/>
    <property type="match status" value="1"/>
</dbReference>
<keyword evidence="13 15" id="KW-0326">Glycosidase</keyword>
<dbReference type="PANTHER" id="PTHR42944">
    <property type="entry name" value="ADENINE DNA GLYCOSYLASE"/>
    <property type="match status" value="1"/>
</dbReference>
<keyword evidence="10" id="KW-0408">Iron</keyword>
<dbReference type="SUPFAM" id="SSF48150">
    <property type="entry name" value="DNA-glycosylase"/>
    <property type="match status" value="1"/>
</dbReference>
<dbReference type="GO" id="GO:0032357">
    <property type="term" value="F:oxidized purine DNA binding"/>
    <property type="evidence" value="ECO:0007669"/>
    <property type="project" value="TreeGrafter"/>
</dbReference>
<comment type="cofactor">
    <cofactor evidence="2">
        <name>[4Fe-4S] cluster</name>
        <dbReference type="ChEBI" id="CHEBI:49883"/>
    </cofactor>
</comment>
<keyword evidence="12" id="KW-0234">DNA repair</keyword>
<dbReference type="GO" id="GO:0051539">
    <property type="term" value="F:4 iron, 4 sulfur cluster binding"/>
    <property type="evidence" value="ECO:0007669"/>
    <property type="project" value="UniProtKB-KW"/>
</dbReference>
<dbReference type="GO" id="GO:0006298">
    <property type="term" value="P:mismatch repair"/>
    <property type="evidence" value="ECO:0007669"/>
    <property type="project" value="TreeGrafter"/>
</dbReference>
<dbReference type="InterPro" id="IPR029119">
    <property type="entry name" value="MutY_C"/>
</dbReference>
<dbReference type="InterPro" id="IPR000086">
    <property type="entry name" value="NUDIX_hydrolase_dom"/>
</dbReference>
<dbReference type="GO" id="GO:0000701">
    <property type="term" value="F:purine-specific mismatch base pair DNA N-glycosylase activity"/>
    <property type="evidence" value="ECO:0007669"/>
    <property type="project" value="UniProtKB-EC"/>
</dbReference>
<sequence length="364" mass="41121">MKDTKQIQDILLKWWDHNQVDLPWRRSKEPYAVWVSEIMLQQTQIVTVIPYFERWMARFPTVQTLAEASLDEVLKSWEGLGYYSRARNLHTAAQAVMKEWNGRLPQTVVELMMLKGIGRYTAGAIASIVFNEPVPVLDGNVIRVLSRLTDLPNDVTQTATKNSLWQLADELVPTHRPGDFNQAVMELGQQLCQPAKPHCSLCPLAAHCLARQRGTQLERPVRPPRKRIPHYDVVAGIIWQQGAAVGDPNGKFLIAQRPLNGLLGGLWEFPGGKQEPNETLPQALIREIQEELAIEISVGNFVTSIKHAYTHFRITLHAFHAHHRSGKPQHIDVANHAWVTLSDLDQYAFAVTDRKIIAALMAEA</sequence>
<dbReference type="Gene3D" id="1.10.1670.10">
    <property type="entry name" value="Helix-hairpin-Helix base-excision DNA repair enzymes (C-terminal)"/>
    <property type="match status" value="1"/>
</dbReference>
<evidence type="ECO:0000313" key="15">
    <source>
        <dbReference type="EMBL" id="VAW30435.1"/>
    </source>
</evidence>
<dbReference type="GO" id="GO:0035485">
    <property type="term" value="F:adenine/guanine mispair binding"/>
    <property type="evidence" value="ECO:0007669"/>
    <property type="project" value="TreeGrafter"/>
</dbReference>
<protein>
    <recommendedName>
        <fullName evidence="5">Adenine DNA glycosylase</fullName>
        <ecNumber evidence="4">3.2.2.31</ecNumber>
    </recommendedName>
</protein>
<comment type="catalytic activity">
    <reaction evidence="1">
        <text>Hydrolyzes free adenine bases from 7,8-dihydro-8-oxoguanine:adenine mismatched double-stranded DNA, leaving an apurinic site.</text>
        <dbReference type="EC" id="3.2.2.31"/>
    </reaction>
</comment>
<evidence type="ECO:0000256" key="5">
    <source>
        <dbReference type="ARBA" id="ARBA00022023"/>
    </source>
</evidence>
<name>A0A3B0UHC9_9ZZZZ</name>
<keyword evidence="6" id="KW-0004">4Fe-4S</keyword>
<evidence type="ECO:0000256" key="11">
    <source>
        <dbReference type="ARBA" id="ARBA00023014"/>
    </source>
</evidence>
<evidence type="ECO:0000256" key="2">
    <source>
        <dbReference type="ARBA" id="ARBA00001966"/>
    </source>
</evidence>
<keyword evidence="11" id="KW-0411">Iron-sulfur</keyword>
<dbReference type="InterPro" id="IPR023170">
    <property type="entry name" value="HhH_base_excis_C"/>
</dbReference>
<feature type="domain" description="Nudix hydrolase" evidence="14">
    <location>
        <begin position="229"/>
        <end position="362"/>
    </location>
</feature>
<evidence type="ECO:0000256" key="8">
    <source>
        <dbReference type="ARBA" id="ARBA00022763"/>
    </source>
</evidence>
<dbReference type="PANTHER" id="PTHR42944:SF1">
    <property type="entry name" value="ADENINE DNA GLYCOSYLASE"/>
    <property type="match status" value="1"/>
</dbReference>
<comment type="similarity">
    <text evidence="3">Belongs to the Nth/MutY family.</text>
</comment>
<evidence type="ECO:0000256" key="9">
    <source>
        <dbReference type="ARBA" id="ARBA00022801"/>
    </source>
</evidence>
<evidence type="ECO:0000256" key="7">
    <source>
        <dbReference type="ARBA" id="ARBA00022723"/>
    </source>
</evidence>
<dbReference type="AlphaFoldDB" id="A0A3B0UHC9"/>
<dbReference type="EC" id="3.2.2.31" evidence="4"/>
<evidence type="ECO:0000256" key="10">
    <source>
        <dbReference type="ARBA" id="ARBA00023004"/>
    </source>
</evidence>
<dbReference type="InterPro" id="IPR005760">
    <property type="entry name" value="A/G_AdeGlyc_MutY"/>
</dbReference>
<dbReference type="EMBL" id="UOEU01000053">
    <property type="protein sequence ID" value="VAW30435.1"/>
    <property type="molecule type" value="Genomic_DNA"/>
</dbReference>
<dbReference type="GO" id="GO:0006284">
    <property type="term" value="P:base-excision repair"/>
    <property type="evidence" value="ECO:0007669"/>
    <property type="project" value="InterPro"/>
</dbReference>
<dbReference type="InterPro" id="IPR003265">
    <property type="entry name" value="HhH-GPD_domain"/>
</dbReference>
<organism evidence="15">
    <name type="scientific">hydrothermal vent metagenome</name>
    <dbReference type="NCBI Taxonomy" id="652676"/>
    <lineage>
        <taxon>unclassified sequences</taxon>
        <taxon>metagenomes</taxon>
        <taxon>ecological metagenomes</taxon>
    </lineage>
</organism>
<dbReference type="InterPro" id="IPR044298">
    <property type="entry name" value="MIG/MutY"/>
</dbReference>
<keyword evidence="9 15" id="KW-0378">Hydrolase</keyword>
<dbReference type="Gene3D" id="3.90.79.10">
    <property type="entry name" value="Nucleoside Triphosphate Pyrophosphohydrolase"/>
    <property type="match status" value="1"/>
</dbReference>
<accession>A0A3B0UHC9</accession>
<dbReference type="CDD" id="cd03425">
    <property type="entry name" value="NUDIX_MutT_NudA_like"/>
    <property type="match status" value="1"/>
</dbReference>
<dbReference type="FunFam" id="1.10.340.30:FF:000002">
    <property type="entry name" value="Adenine DNA glycosylase"/>
    <property type="match status" value="1"/>
</dbReference>
<evidence type="ECO:0000256" key="1">
    <source>
        <dbReference type="ARBA" id="ARBA00000843"/>
    </source>
</evidence>
<reference evidence="15" key="1">
    <citation type="submission" date="2018-06" db="EMBL/GenBank/DDBJ databases">
        <authorList>
            <person name="Zhirakovskaya E."/>
        </authorList>
    </citation>
    <scope>NUCLEOTIDE SEQUENCE</scope>
</reference>
<evidence type="ECO:0000256" key="12">
    <source>
        <dbReference type="ARBA" id="ARBA00023204"/>
    </source>
</evidence>
<dbReference type="InterPro" id="IPR011257">
    <property type="entry name" value="DNA_glycosylase"/>
</dbReference>
<proteinExistence type="inferred from homology"/>
<dbReference type="SUPFAM" id="SSF55811">
    <property type="entry name" value="Nudix"/>
    <property type="match status" value="1"/>
</dbReference>
<dbReference type="SMART" id="SM00478">
    <property type="entry name" value="ENDO3c"/>
    <property type="match status" value="1"/>
</dbReference>
<evidence type="ECO:0000256" key="6">
    <source>
        <dbReference type="ARBA" id="ARBA00022485"/>
    </source>
</evidence>
<evidence type="ECO:0000256" key="4">
    <source>
        <dbReference type="ARBA" id="ARBA00012045"/>
    </source>
</evidence>
<dbReference type="InterPro" id="IPR015797">
    <property type="entry name" value="NUDIX_hydrolase-like_dom_sf"/>
</dbReference>
<dbReference type="GO" id="GO:0046872">
    <property type="term" value="F:metal ion binding"/>
    <property type="evidence" value="ECO:0007669"/>
    <property type="project" value="UniProtKB-KW"/>
</dbReference>
<dbReference type="Pfam" id="PF14815">
    <property type="entry name" value="NUDIX_4"/>
    <property type="match status" value="1"/>
</dbReference>